<dbReference type="EMBL" id="IACM01117023">
    <property type="protein sequence ID" value="LAB36642.1"/>
    <property type="molecule type" value="Transcribed_RNA"/>
</dbReference>
<feature type="transmembrane region" description="Helical" evidence="1">
    <location>
        <begin position="51"/>
        <end position="71"/>
    </location>
</feature>
<dbReference type="AlphaFoldDB" id="A0A2D4MT85"/>
<reference evidence="2" key="1">
    <citation type="submission" date="2017-07" db="EMBL/GenBank/DDBJ databases">
        <authorList>
            <person name="Mikheyev A."/>
            <person name="Grau M."/>
        </authorList>
    </citation>
    <scope>NUCLEOTIDE SEQUENCE</scope>
    <source>
        <tissue evidence="2">Venom_gland</tissue>
    </source>
</reference>
<keyword evidence="1" id="KW-0472">Membrane</keyword>
<sequence length="119" mass="13069">MIFFPNSDNQFSCLCPSSFSTAHSCHLRNMIYFVHRHLDIPLFSFKQPVPLTFAPLLTLEIIVFLLLLINIQEVISVSSQARAGGNVVPQGPEKWNLNLSVAGVLCILNSATGTPLADT</sequence>
<accession>A0A2D4MT85</accession>
<evidence type="ECO:0000313" key="2">
    <source>
        <dbReference type="EMBL" id="LAB36642.1"/>
    </source>
</evidence>
<protein>
    <submittedName>
        <fullName evidence="2">Uncharacterized protein</fullName>
    </submittedName>
</protein>
<evidence type="ECO:0000256" key="1">
    <source>
        <dbReference type="SAM" id="Phobius"/>
    </source>
</evidence>
<name>A0A2D4MT85_9SAUR</name>
<organism evidence="2">
    <name type="scientific">Micrurus spixii</name>
    <name type="common">Amazon coral snake</name>
    <dbReference type="NCBI Taxonomy" id="129469"/>
    <lineage>
        <taxon>Eukaryota</taxon>
        <taxon>Metazoa</taxon>
        <taxon>Chordata</taxon>
        <taxon>Craniata</taxon>
        <taxon>Vertebrata</taxon>
        <taxon>Euteleostomi</taxon>
        <taxon>Lepidosauria</taxon>
        <taxon>Squamata</taxon>
        <taxon>Bifurcata</taxon>
        <taxon>Unidentata</taxon>
        <taxon>Episquamata</taxon>
        <taxon>Toxicofera</taxon>
        <taxon>Serpentes</taxon>
        <taxon>Colubroidea</taxon>
        <taxon>Elapidae</taxon>
        <taxon>Elapinae</taxon>
        <taxon>Micrurus</taxon>
    </lineage>
</organism>
<reference evidence="2" key="2">
    <citation type="submission" date="2017-11" db="EMBL/GenBank/DDBJ databases">
        <title>Coralsnake Venomics: Analyses of Venom Gland Transcriptomes and Proteomes of Six Brazilian Taxa.</title>
        <authorList>
            <person name="Aird S.D."/>
            <person name="Jorge da Silva N."/>
            <person name="Qiu L."/>
            <person name="Villar-Briones A."/>
            <person name="Aparecida-Saddi V."/>
            <person name="Campos-Telles M.P."/>
            <person name="Grau M."/>
            <person name="Mikheyev A.S."/>
        </authorList>
    </citation>
    <scope>NUCLEOTIDE SEQUENCE</scope>
    <source>
        <tissue evidence="2">Venom_gland</tissue>
    </source>
</reference>
<proteinExistence type="predicted"/>
<keyword evidence="1" id="KW-0812">Transmembrane</keyword>
<keyword evidence="1" id="KW-1133">Transmembrane helix</keyword>